<dbReference type="Proteomes" id="UP000198287">
    <property type="component" value="Unassembled WGS sequence"/>
</dbReference>
<protein>
    <recommendedName>
        <fullName evidence="2">Arrestin C-terminal-like domain-containing protein</fullName>
    </recommendedName>
</protein>
<evidence type="ECO:0000313" key="3">
    <source>
        <dbReference type="EMBL" id="OXA54179.1"/>
    </source>
</evidence>
<accession>A0A226E9R8</accession>
<dbReference type="AlphaFoldDB" id="A0A226E9R8"/>
<name>A0A226E9R8_FOLCA</name>
<sequence>MPGMGGAVGFCHSRGSGMGLNEWNFLKFSPHENLHMRRESTYDGALINLVKSKRNEIRGTVQLTKTLDHFGLVIELAGNFETQETKTYPLLPPNHSPSGLSRSLQDLSISSSPSSPIQHRFYPTHGKNVSIPLTSTPLKKYPFHLKLPPNILIPPSFQSPLGKVQYFLRVLAQSNKNPSFLRELAWKEINYPGQETVNPGNSVPTKKDFVLDGVKISVQVPRSEFILGESIPCTISAQDGEEKGSLKDITVWLTRIICYTPEIGKNPLSTTKVMHCVTFKRFLKRERFTRSVKFATDKIRVPSFKMEDEPKLKIRYIIQVKVTTASEKSETVQIDLSLGTDATDPTPSAPSWQPDPSAPNEESEQVEKPTAPVMGVGSLVGSVMSLFPPSYSSLPSRAVSMVSLETLPPNYDDI</sequence>
<feature type="domain" description="Arrestin C-terminal-like" evidence="2">
    <location>
        <begin position="214"/>
        <end position="339"/>
    </location>
</feature>
<evidence type="ECO:0000256" key="1">
    <source>
        <dbReference type="SAM" id="MobiDB-lite"/>
    </source>
</evidence>
<comment type="caution">
    <text evidence="3">The sequence shown here is derived from an EMBL/GenBank/DDBJ whole genome shotgun (WGS) entry which is preliminary data.</text>
</comment>
<dbReference type="EMBL" id="LNIX01000005">
    <property type="protein sequence ID" value="OXA54179.1"/>
    <property type="molecule type" value="Genomic_DNA"/>
</dbReference>
<keyword evidence="4" id="KW-1185">Reference proteome</keyword>
<dbReference type="Gene3D" id="2.60.40.640">
    <property type="match status" value="2"/>
</dbReference>
<evidence type="ECO:0000259" key="2">
    <source>
        <dbReference type="Pfam" id="PF02752"/>
    </source>
</evidence>
<dbReference type="Pfam" id="PF02752">
    <property type="entry name" value="Arrestin_C"/>
    <property type="match status" value="1"/>
</dbReference>
<evidence type="ECO:0000313" key="4">
    <source>
        <dbReference type="Proteomes" id="UP000198287"/>
    </source>
</evidence>
<proteinExistence type="predicted"/>
<organism evidence="3 4">
    <name type="scientific">Folsomia candida</name>
    <name type="common">Springtail</name>
    <dbReference type="NCBI Taxonomy" id="158441"/>
    <lineage>
        <taxon>Eukaryota</taxon>
        <taxon>Metazoa</taxon>
        <taxon>Ecdysozoa</taxon>
        <taxon>Arthropoda</taxon>
        <taxon>Hexapoda</taxon>
        <taxon>Collembola</taxon>
        <taxon>Entomobryomorpha</taxon>
        <taxon>Isotomoidea</taxon>
        <taxon>Isotomidae</taxon>
        <taxon>Proisotominae</taxon>
        <taxon>Folsomia</taxon>
    </lineage>
</organism>
<gene>
    <name evidence="3" type="ORF">Fcan01_10949</name>
</gene>
<feature type="region of interest" description="Disordered" evidence="1">
    <location>
        <begin position="338"/>
        <end position="368"/>
    </location>
</feature>
<dbReference type="InterPro" id="IPR011022">
    <property type="entry name" value="Arrestin_C-like"/>
</dbReference>
<dbReference type="InterPro" id="IPR014752">
    <property type="entry name" value="Arrestin-like_C"/>
</dbReference>
<reference evidence="3 4" key="1">
    <citation type="submission" date="2015-12" db="EMBL/GenBank/DDBJ databases">
        <title>The genome of Folsomia candida.</title>
        <authorList>
            <person name="Faddeeva A."/>
            <person name="Derks M.F."/>
            <person name="Anvar Y."/>
            <person name="Smit S."/>
            <person name="Van Straalen N."/>
            <person name="Roelofs D."/>
        </authorList>
    </citation>
    <scope>NUCLEOTIDE SEQUENCE [LARGE SCALE GENOMIC DNA]</scope>
    <source>
        <strain evidence="3 4">VU population</strain>
        <tissue evidence="3">Whole body</tissue>
    </source>
</reference>